<name>A0A1M4EMF2_9ACTN</name>
<reference evidence="1" key="1">
    <citation type="submission" date="2016-04" db="EMBL/GenBank/DDBJ databases">
        <authorList>
            <person name="Evans L.H."/>
            <person name="Alamgir A."/>
            <person name="Owens N."/>
            <person name="Weber N.D."/>
            <person name="Virtaneva K."/>
            <person name="Barbian K."/>
            <person name="Babar A."/>
            <person name="Rosenke K."/>
        </authorList>
    </citation>
    <scope>NUCLEOTIDE SEQUENCE</scope>
    <source>
        <strain evidence="1">Nono1</strain>
    </source>
</reference>
<gene>
    <name evidence="1" type="ORF">BN4615_P9514</name>
</gene>
<protein>
    <submittedName>
        <fullName evidence="1">Uncharacterized protein</fullName>
    </submittedName>
</protein>
<dbReference type="RefSeq" id="WP_225268626.1">
    <property type="nucleotide sequence ID" value="NZ_CP084058.1"/>
</dbReference>
<evidence type="ECO:0000313" key="1">
    <source>
        <dbReference type="EMBL" id="SBO99998.1"/>
    </source>
</evidence>
<accession>A0A1M4EMF2</accession>
<dbReference type="AlphaFoldDB" id="A0A1M4EMF2"/>
<dbReference type="EMBL" id="LT559118">
    <property type="protein sequence ID" value="SBO99998.1"/>
    <property type="molecule type" value="Genomic_DNA"/>
</dbReference>
<organism evidence="1">
    <name type="scientific">Nonomuraea gerenzanensis</name>
    <dbReference type="NCBI Taxonomy" id="93944"/>
    <lineage>
        <taxon>Bacteria</taxon>
        <taxon>Bacillati</taxon>
        <taxon>Actinomycetota</taxon>
        <taxon>Actinomycetes</taxon>
        <taxon>Streptosporangiales</taxon>
        <taxon>Streptosporangiaceae</taxon>
        <taxon>Nonomuraea</taxon>
    </lineage>
</organism>
<proteinExistence type="predicted"/>
<sequence length="197" mass="22273">MTLDLAKVRDRLVPLPLLHQVAALLNMPPLDETTTHGDPPIKQRTALYASIADWSWLSAQAAQRFGEPDDAPESAGRFAYLVEYTDQHAKGWYEAPGERSEGIILAQSAETVAQTVLTSYITHLAEYRDDYELWLVDSLSLRASVWHVDTAEAHRRYRRPSWPSSAHTFQETSVPPHAVEIRTPVQIGRLMDHHIEP</sequence>